<proteinExistence type="predicted"/>
<dbReference type="EMBL" id="UAQP01000014">
    <property type="protein sequence ID" value="SPU54932.1"/>
    <property type="molecule type" value="Genomic_DNA"/>
</dbReference>
<dbReference type="AlphaFoldDB" id="A0A2X1BD45"/>
<reference evidence="4 6" key="1">
    <citation type="submission" date="2018-06" db="EMBL/GenBank/DDBJ databases">
        <authorList>
            <consortium name="Pathogen Informatics"/>
            <person name="Doyle S."/>
        </authorList>
    </citation>
    <scope>NUCLEOTIDE SEQUENCE [LARGE SCALE GENOMIC DNA]</scope>
    <source>
        <strain evidence="4 6">NCTC11166</strain>
    </source>
</reference>
<evidence type="ECO:0000313" key="4">
    <source>
        <dbReference type="EMBL" id="SPU54418.1"/>
    </source>
</evidence>
<evidence type="ECO:0000313" key="5">
    <source>
        <dbReference type="EMBL" id="SPU54932.1"/>
    </source>
</evidence>
<evidence type="ECO:0000313" key="6">
    <source>
        <dbReference type="Proteomes" id="UP000251186"/>
    </source>
</evidence>
<evidence type="ECO:0000256" key="2">
    <source>
        <dbReference type="ARBA" id="ARBA00023136"/>
    </source>
</evidence>
<organism evidence="4 6">
    <name type="scientific">Brevundimonas vesicularis</name>
    <name type="common">Pseudomonas vesicularis</name>
    <dbReference type="NCBI Taxonomy" id="41276"/>
    <lineage>
        <taxon>Bacteria</taxon>
        <taxon>Pseudomonadati</taxon>
        <taxon>Pseudomonadota</taxon>
        <taxon>Alphaproteobacteria</taxon>
        <taxon>Caulobacterales</taxon>
        <taxon>Caulobacteraceae</taxon>
        <taxon>Brevundimonas</taxon>
    </lineage>
</organism>
<name>A0A2X1BD45_BREVE</name>
<dbReference type="GO" id="GO:0009279">
    <property type="term" value="C:cell outer membrane"/>
    <property type="evidence" value="ECO:0007669"/>
    <property type="project" value="UniProtKB-SubCell"/>
</dbReference>
<evidence type="ECO:0008006" key="7">
    <source>
        <dbReference type="Google" id="ProtNLM"/>
    </source>
</evidence>
<dbReference type="EMBL" id="UAQP01000011">
    <property type="protein sequence ID" value="SPU54418.1"/>
    <property type="molecule type" value="Genomic_DNA"/>
</dbReference>
<protein>
    <recommendedName>
        <fullName evidence="7">TonB-dependent receptor-like beta-barrel domain-containing protein</fullName>
    </recommendedName>
</protein>
<dbReference type="InterPro" id="IPR036942">
    <property type="entry name" value="Beta-barrel_TonB_sf"/>
</dbReference>
<keyword evidence="2" id="KW-0472">Membrane</keyword>
<keyword evidence="3" id="KW-0998">Cell outer membrane</keyword>
<gene>
    <name evidence="4" type="ORF">NCTC11166_01796</name>
    <name evidence="5" type="ORF">NCTC11166_02320</name>
</gene>
<comment type="subcellular location">
    <subcellularLocation>
        <location evidence="1">Cell outer membrane</location>
    </subcellularLocation>
</comment>
<evidence type="ECO:0000256" key="1">
    <source>
        <dbReference type="ARBA" id="ARBA00004442"/>
    </source>
</evidence>
<sequence length="92" mass="10222">MEPLADGSLSYVGASRLTFDGRQQYRMGDYDTGRPAVGVKALAGTATVFVANLFDTRANTFAYSDPFRFRDDQAIAPLRPRRIGLTLKWPPH</sequence>
<dbReference type="Proteomes" id="UP000251186">
    <property type="component" value="Unassembled WGS sequence"/>
</dbReference>
<accession>A0A2X1BD45</accession>
<dbReference type="Gene3D" id="2.40.170.20">
    <property type="entry name" value="TonB-dependent receptor, beta-barrel domain"/>
    <property type="match status" value="1"/>
</dbReference>
<evidence type="ECO:0000256" key="3">
    <source>
        <dbReference type="ARBA" id="ARBA00023237"/>
    </source>
</evidence>
<dbReference type="RefSeq" id="WP_112862629.1">
    <property type="nucleotide sequence ID" value="NZ_UAQP01000011.1"/>
</dbReference>